<feature type="compositionally biased region" description="Low complexity" evidence="2">
    <location>
        <begin position="645"/>
        <end position="670"/>
    </location>
</feature>
<gene>
    <name evidence="3" type="ORF">CAPTEDRAFT_218924</name>
</gene>
<evidence type="ECO:0008006" key="6">
    <source>
        <dbReference type="Google" id="ProtNLM"/>
    </source>
</evidence>
<feature type="region of interest" description="Disordered" evidence="2">
    <location>
        <begin position="559"/>
        <end position="578"/>
    </location>
</feature>
<reference evidence="3 5" key="2">
    <citation type="journal article" date="2013" name="Nature">
        <title>Insights into bilaterian evolution from three spiralian genomes.</title>
        <authorList>
            <person name="Simakov O."/>
            <person name="Marletaz F."/>
            <person name="Cho S.J."/>
            <person name="Edsinger-Gonzales E."/>
            <person name="Havlak P."/>
            <person name="Hellsten U."/>
            <person name="Kuo D.H."/>
            <person name="Larsson T."/>
            <person name="Lv J."/>
            <person name="Arendt D."/>
            <person name="Savage R."/>
            <person name="Osoegawa K."/>
            <person name="de Jong P."/>
            <person name="Grimwood J."/>
            <person name="Chapman J.A."/>
            <person name="Shapiro H."/>
            <person name="Aerts A."/>
            <person name="Otillar R.P."/>
            <person name="Terry A.Y."/>
            <person name="Boore J.L."/>
            <person name="Grigoriev I.V."/>
            <person name="Lindberg D.R."/>
            <person name="Seaver E.C."/>
            <person name="Weisblat D.A."/>
            <person name="Putnam N.H."/>
            <person name="Rokhsar D.S."/>
        </authorList>
    </citation>
    <scope>NUCLEOTIDE SEQUENCE</scope>
    <source>
        <strain evidence="3 5">I ESC-2004</strain>
    </source>
</reference>
<dbReference type="SMART" id="SM00015">
    <property type="entry name" value="IQ"/>
    <property type="match status" value="4"/>
</dbReference>
<proteinExistence type="predicted"/>
<feature type="region of interest" description="Disordered" evidence="2">
    <location>
        <begin position="99"/>
        <end position="119"/>
    </location>
</feature>
<feature type="compositionally biased region" description="Low complexity" evidence="2">
    <location>
        <begin position="218"/>
        <end position="233"/>
    </location>
</feature>
<dbReference type="OMA" id="TLISKCQ"/>
<feature type="compositionally biased region" description="Acidic residues" evidence="2">
    <location>
        <begin position="684"/>
        <end position="694"/>
    </location>
</feature>
<reference evidence="4" key="3">
    <citation type="submission" date="2015-06" db="UniProtKB">
        <authorList>
            <consortium name="EnsemblMetazoa"/>
        </authorList>
    </citation>
    <scope>IDENTIFICATION</scope>
</reference>
<dbReference type="InterPro" id="IPR000048">
    <property type="entry name" value="IQ_motif_EF-hand-BS"/>
</dbReference>
<feature type="region of interest" description="Disordered" evidence="2">
    <location>
        <begin position="603"/>
        <end position="703"/>
    </location>
</feature>
<dbReference type="AlphaFoldDB" id="R7V199"/>
<keyword evidence="5" id="KW-1185">Reference proteome</keyword>
<organism evidence="3">
    <name type="scientific">Capitella teleta</name>
    <name type="common">Polychaete worm</name>
    <dbReference type="NCBI Taxonomy" id="283909"/>
    <lineage>
        <taxon>Eukaryota</taxon>
        <taxon>Metazoa</taxon>
        <taxon>Spiralia</taxon>
        <taxon>Lophotrochozoa</taxon>
        <taxon>Annelida</taxon>
        <taxon>Polychaeta</taxon>
        <taxon>Sedentaria</taxon>
        <taxon>Scolecida</taxon>
        <taxon>Capitellidae</taxon>
        <taxon>Capitella</taxon>
    </lineage>
</organism>
<dbReference type="HOGENOM" id="CLU_390450_0_0_1"/>
<evidence type="ECO:0000313" key="5">
    <source>
        <dbReference type="Proteomes" id="UP000014760"/>
    </source>
</evidence>
<evidence type="ECO:0000313" key="4">
    <source>
        <dbReference type="EnsemblMetazoa" id="CapteP218924"/>
    </source>
</evidence>
<dbReference type="EMBL" id="AMQN01005351">
    <property type="status" value="NOT_ANNOTATED_CDS"/>
    <property type="molecule type" value="Genomic_DNA"/>
</dbReference>
<dbReference type="EnsemblMetazoa" id="CapteT218924">
    <property type="protein sequence ID" value="CapteP218924"/>
    <property type="gene ID" value="CapteG218924"/>
</dbReference>
<protein>
    <recommendedName>
        <fullName evidence="6">IQ domain-containing protein E</fullName>
    </recommendedName>
</protein>
<feature type="region of interest" description="Disordered" evidence="2">
    <location>
        <begin position="218"/>
        <end position="238"/>
    </location>
</feature>
<evidence type="ECO:0000313" key="3">
    <source>
        <dbReference type="EMBL" id="ELU12618.1"/>
    </source>
</evidence>
<feature type="region of interest" description="Disordered" evidence="2">
    <location>
        <begin position="400"/>
        <end position="441"/>
    </location>
</feature>
<keyword evidence="1" id="KW-0175">Coiled coil</keyword>
<dbReference type="Proteomes" id="UP000014760">
    <property type="component" value="Unassembled WGS sequence"/>
</dbReference>
<evidence type="ECO:0000256" key="1">
    <source>
        <dbReference type="SAM" id="Coils"/>
    </source>
</evidence>
<sequence length="703" mass="80246">MAKTVKPYWAMYPNLIYLKHLPVQKSYISHLGVASGSKRGNLRKGTPTEIWTDTLRRTGFGITPETLGQKQSLTGLKPQDMTYKSTSHYLRQMAGTEKMNKSMGADSQARPSSGRPAYKSPEEYYDEVLALKKEREVEQLLDPSKSEEMRRTLTDKRPDTGTVIHSMKQKIMKLEHSLKDREAAFSKLQSDLKATKIEEFKIQTEMLHREITRLNNVKSGSTVSKSNVNNTSSAKENPSKLRALQETIMRMNEKNVRLQTENKTLKQDLQKALEEKALTADKKKEYEDMNKKELMTALTKLEKRLDRAEGDTLSIVSDVDGRRTKTEGKIVLEGSVAQRLDQLDKRESELLEELAKQKVIMKRLKEDRTHYRKKGDDKDREIKSLKKEIDELQAELDGFYDKDKSATPRVPTPRRKSAASSSTRRASPTSTVMSSASATVEKERLKKAEAFKENHAAKHIQREWRGYKQRNREEEERRVRRQRVHDFEEKHAAKTIQKRWRLHNAQEREANEATELIQAAMRGHSTRQANMKRMRGYMAEEDSSASDLDGAADFIQSSMRGHQHRTNTIHSLSKPSDDIDDESVEFMQAAIRAHLARKQQLNNYHSRDSSRGASPHYSSPRTRSPALSHIRNLDSAGEDVDSDDVYSVRSARSKASVSSRPSRTSSRPQSAVKKSRTPPSPASSDDDDDSDDDIVVTTNKRLF</sequence>
<feature type="coiled-coil region" evidence="1">
    <location>
        <begin position="241"/>
        <end position="311"/>
    </location>
</feature>
<dbReference type="OrthoDB" id="2136082at2759"/>
<dbReference type="Pfam" id="PF00612">
    <property type="entry name" value="IQ"/>
    <property type="match status" value="2"/>
</dbReference>
<dbReference type="STRING" id="283909.R7V199"/>
<accession>R7V199</accession>
<reference evidence="5" key="1">
    <citation type="submission" date="2012-12" db="EMBL/GenBank/DDBJ databases">
        <authorList>
            <person name="Hellsten U."/>
            <person name="Grimwood J."/>
            <person name="Chapman J.A."/>
            <person name="Shapiro H."/>
            <person name="Aerts A."/>
            <person name="Otillar R.P."/>
            <person name="Terry A.Y."/>
            <person name="Boore J.L."/>
            <person name="Simakov O."/>
            <person name="Marletaz F."/>
            <person name="Cho S.-J."/>
            <person name="Edsinger-Gonzales E."/>
            <person name="Havlak P."/>
            <person name="Kuo D.-H."/>
            <person name="Larsson T."/>
            <person name="Lv J."/>
            <person name="Arendt D."/>
            <person name="Savage R."/>
            <person name="Osoegawa K."/>
            <person name="de Jong P."/>
            <person name="Lindberg D.R."/>
            <person name="Seaver E.C."/>
            <person name="Weisblat D.A."/>
            <person name="Putnam N.H."/>
            <person name="Grigoriev I.V."/>
            <person name="Rokhsar D.S."/>
        </authorList>
    </citation>
    <scope>NUCLEOTIDE SEQUENCE</scope>
    <source>
        <strain evidence="5">I ESC-2004</strain>
    </source>
</reference>
<evidence type="ECO:0000256" key="2">
    <source>
        <dbReference type="SAM" id="MobiDB-lite"/>
    </source>
</evidence>
<name>R7V199_CAPTE</name>
<dbReference type="PROSITE" id="PS50096">
    <property type="entry name" value="IQ"/>
    <property type="match status" value="3"/>
</dbReference>
<dbReference type="EMBL" id="KB295796">
    <property type="protein sequence ID" value="ELU12618.1"/>
    <property type="molecule type" value="Genomic_DNA"/>
</dbReference>
<feature type="compositionally biased region" description="Low complexity" evidence="2">
    <location>
        <begin position="418"/>
        <end position="439"/>
    </location>
</feature>